<evidence type="ECO:0000313" key="7">
    <source>
        <dbReference type="EMBL" id="GFM37838.1"/>
    </source>
</evidence>
<feature type="transmembrane region" description="Helical" evidence="6">
    <location>
        <begin position="167"/>
        <end position="189"/>
    </location>
</feature>
<evidence type="ECO:0000256" key="6">
    <source>
        <dbReference type="SAM" id="Phobius"/>
    </source>
</evidence>
<feature type="transmembrane region" description="Helical" evidence="6">
    <location>
        <begin position="27"/>
        <end position="55"/>
    </location>
</feature>
<dbReference type="EMBL" id="BLVP01000010">
    <property type="protein sequence ID" value="GFM37838.1"/>
    <property type="molecule type" value="Genomic_DNA"/>
</dbReference>
<evidence type="ECO:0000313" key="8">
    <source>
        <dbReference type="Proteomes" id="UP000503820"/>
    </source>
</evidence>
<accession>A0A7J0BVX8</accession>
<evidence type="ECO:0000256" key="1">
    <source>
        <dbReference type="ARBA" id="ARBA00004651"/>
    </source>
</evidence>
<dbReference type="PANTHER" id="PTHR30086">
    <property type="entry name" value="ARGININE EXPORTER PROTEIN ARGO"/>
    <property type="match status" value="1"/>
</dbReference>
<evidence type="ECO:0000256" key="4">
    <source>
        <dbReference type="ARBA" id="ARBA00022989"/>
    </source>
</evidence>
<proteinExistence type="predicted"/>
<sequence length="194" mass="20173">MGGGLIVAIGAQNAFVFSQAVRRNNALLVALLCSLCDAVLIGVGVTGIGAAVAANPVLGRWSAWLGALFLFWYGLGALRSALRGGCLEDEARVLVTARATVMATLAITLLNPHVYLDTVVLLGAVSGQYAQDARYVFGAGAATASVLWFFTLALGGGMMAPLFRSRGAWRVLDGVVCATMWGIGMRLALHGMSL</sequence>
<comment type="caution">
    <text evidence="7">The sequence shown here is derived from an EMBL/GenBank/DDBJ whole genome shotgun (WGS) entry which is preliminary data.</text>
</comment>
<dbReference type="GO" id="GO:0005886">
    <property type="term" value="C:plasma membrane"/>
    <property type="evidence" value="ECO:0007669"/>
    <property type="project" value="UniProtKB-SubCell"/>
</dbReference>
<keyword evidence="3 6" id="KW-0812">Transmembrane</keyword>
<keyword evidence="5 6" id="KW-0472">Membrane</keyword>
<evidence type="ECO:0000256" key="5">
    <source>
        <dbReference type="ARBA" id="ARBA00023136"/>
    </source>
</evidence>
<dbReference type="Pfam" id="PF01810">
    <property type="entry name" value="LysE"/>
    <property type="match status" value="1"/>
</dbReference>
<evidence type="ECO:0000256" key="3">
    <source>
        <dbReference type="ARBA" id="ARBA00022692"/>
    </source>
</evidence>
<evidence type="ECO:0000256" key="2">
    <source>
        <dbReference type="ARBA" id="ARBA00022475"/>
    </source>
</evidence>
<dbReference type="GO" id="GO:0015171">
    <property type="term" value="F:amino acid transmembrane transporter activity"/>
    <property type="evidence" value="ECO:0007669"/>
    <property type="project" value="TreeGrafter"/>
</dbReference>
<gene>
    <name evidence="7" type="ORF">DSM19430T_25220</name>
</gene>
<dbReference type="Proteomes" id="UP000503820">
    <property type="component" value="Unassembled WGS sequence"/>
</dbReference>
<dbReference type="RefSeq" id="WP_243451380.1">
    <property type="nucleotide sequence ID" value="NZ_BLVP01000010.1"/>
</dbReference>
<comment type="subcellular location">
    <subcellularLocation>
        <location evidence="1">Cell membrane</location>
        <topology evidence="1">Multi-pass membrane protein</topology>
    </subcellularLocation>
</comment>
<keyword evidence="8" id="KW-1185">Reference proteome</keyword>
<dbReference type="AlphaFoldDB" id="A0A7J0BVX8"/>
<name>A0A7J0BVX8_9BACT</name>
<keyword evidence="2" id="KW-1003">Cell membrane</keyword>
<reference evidence="7 8" key="1">
    <citation type="submission" date="2020-05" db="EMBL/GenBank/DDBJ databases">
        <title>Draft genome sequence of Desulfovibrio psychrotolerans JS1T.</title>
        <authorList>
            <person name="Ueno A."/>
            <person name="Tamazawa S."/>
            <person name="Tamamura S."/>
            <person name="Murakami T."/>
            <person name="Kiyama T."/>
            <person name="Inomata H."/>
            <person name="Amano Y."/>
            <person name="Miyakawa K."/>
            <person name="Tamaki H."/>
            <person name="Naganuma T."/>
            <person name="Kaneko K."/>
        </authorList>
    </citation>
    <scope>NUCLEOTIDE SEQUENCE [LARGE SCALE GENOMIC DNA]</scope>
    <source>
        <strain evidence="7 8">JS1</strain>
    </source>
</reference>
<dbReference type="InterPro" id="IPR001123">
    <property type="entry name" value="LeuE-type"/>
</dbReference>
<feature type="transmembrane region" description="Helical" evidence="6">
    <location>
        <begin position="61"/>
        <end position="82"/>
    </location>
</feature>
<dbReference type="PANTHER" id="PTHR30086:SF20">
    <property type="entry name" value="ARGININE EXPORTER PROTEIN ARGO-RELATED"/>
    <property type="match status" value="1"/>
</dbReference>
<feature type="transmembrane region" description="Helical" evidence="6">
    <location>
        <begin position="135"/>
        <end position="155"/>
    </location>
</feature>
<organism evidence="7 8">
    <name type="scientific">Desulfovibrio psychrotolerans</name>
    <dbReference type="NCBI Taxonomy" id="415242"/>
    <lineage>
        <taxon>Bacteria</taxon>
        <taxon>Pseudomonadati</taxon>
        <taxon>Thermodesulfobacteriota</taxon>
        <taxon>Desulfovibrionia</taxon>
        <taxon>Desulfovibrionales</taxon>
        <taxon>Desulfovibrionaceae</taxon>
        <taxon>Desulfovibrio</taxon>
    </lineage>
</organism>
<protein>
    <submittedName>
        <fullName evidence="7">Amino acid transporter</fullName>
    </submittedName>
</protein>
<feature type="transmembrane region" description="Helical" evidence="6">
    <location>
        <begin position="94"/>
        <end position="115"/>
    </location>
</feature>
<keyword evidence="4 6" id="KW-1133">Transmembrane helix</keyword>